<keyword evidence="3" id="KW-0456">Lyase</keyword>
<dbReference type="GeneID" id="111024869"/>
<feature type="domain" description="Terpene synthase metal-binding" evidence="4">
    <location>
        <begin position="3"/>
        <end position="237"/>
    </location>
</feature>
<dbReference type="SFLD" id="SFLDS00005">
    <property type="entry name" value="Isoprenoid_Synthase_Type_I"/>
    <property type="match status" value="1"/>
</dbReference>
<evidence type="ECO:0000259" key="4">
    <source>
        <dbReference type="Pfam" id="PF03936"/>
    </source>
</evidence>
<reference evidence="6" key="1">
    <citation type="submission" date="2025-08" db="UniProtKB">
        <authorList>
            <consortium name="RefSeq"/>
        </authorList>
    </citation>
    <scope>IDENTIFICATION</scope>
    <source>
        <strain evidence="6">OHB3-1</strain>
    </source>
</reference>
<protein>
    <submittedName>
        <fullName evidence="6">Terpene synthase 10-like</fullName>
    </submittedName>
</protein>
<dbReference type="SUPFAM" id="SSF48576">
    <property type="entry name" value="Terpenoid synthases"/>
    <property type="match status" value="1"/>
</dbReference>
<evidence type="ECO:0000313" key="5">
    <source>
        <dbReference type="Proteomes" id="UP000504603"/>
    </source>
</evidence>
<sequence>MGEKFEFARDRLMANFFWSVGMSPSDPRFGYFRRMTTKIASLITVIDDVYDVYGTLDELELFTDAVERWDIDALDMLPCYLKICFTTLHNTINDVAFDILEDQGVNVIQYLRKVWVDLCKTFLTEAKWYYTNYKPTFQEYLDNAWISVSGPLLLVHAYVFTTKSITTEDLEGLEDYPDLIRYSSMIFRLSNDLASSSDEAERGEVANSLQCYMNDTDASEHEARTHIEGLIVESWKKINQVQNMSSSPYFSRTLIEIASNLARIAHTVYQHRDGHTVEDHETRDGVLSLFINPI</sequence>
<evidence type="ECO:0000256" key="1">
    <source>
        <dbReference type="ARBA" id="ARBA00022723"/>
    </source>
</evidence>
<dbReference type="GO" id="GO:0000287">
    <property type="term" value="F:magnesium ion binding"/>
    <property type="evidence" value="ECO:0007669"/>
    <property type="project" value="InterPro"/>
</dbReference>
<dbReference type="InterPro" id="IPR008949">
    <property type="entry name" value="Isoprenoid_synthase_dom_sf"/>
</dbReference>
<dbReference type="SFLD" id="SFLDG01019">
    <property type="entry name" value="Terpene_Cyclase_Like_1_C_Termi"/>
    <property type="match status" value="1"/>
</dbReference>
<keyword evidence="5" id="KW-1185">Reference proteome</keyword>
<evidence type="ECO:0000313" key="6">
    <source>
        <dbReference type="RefSeq" id="XP_022158364.1"/>
    </source>
</evidence>
<dbReference type="InterPro" id="IPR005630">
    <property type="entry name" value="Terpene_synthase_metal-bd"/>
</dbReference>
<dbReference type="FunFam" id="1.10.600.10:FF:000007">
    <property type="entry name" value="Isoprene synthase, chloroplastic"/>
    <property type="match status" value="1"/>
</dbReference>
<dbReference type="InterPro" id="IPR050148">
    <property type="entry name" value="Terpene_synthase-like"/>
</dbReference>
<dbReference type="InterPro" id="IPR034741">
    <property type="entry name" value="Terpene_cyclase-like_1_C"/>
</dbReference>
<dbReference type="GO" id="GO:0016114">
    <property type="term" value="P:terpenoid biosynthetic process"/>
    <property type="evidence" value="ECO:0007669"/>
    <property type="project" value="InterPro"/>
</dbReference>
<keyword evidence="1" id="KW-0479">Metal-binding</keyword>
<dbReference type="Gene3D" id="1.10.600.10">
    <property type="entry name" value="Farnesyl Diphosphate Synthase"/>
    <property type="match status" value="1"/>
</dbReference>
<name>A0A6J1DZ69_MOMCH</name>
<proteinExistence type="predicted"/>
<organism evidence="5 6">
    <name type="scientific">Momordica charantia</name>
    <name type="common">Bitter gourd</name>
    <name type="synonym">Balsam pear</name>
    <dbReference type="NCBI Taxonomy" id="3673"/>
    <lineage>
        <taxon>Eukaryota</taxon>
        <taxon>Viridiplantae</taxon>
        <taxon>Streptophyta</taxon>
        <taxon>Embryophyta</taxon>
        <taxon>Tracheophyta</taxon>
        <taxon>Spermatophyta</taxon>
        <taxon>Magnoliopsida</taxon>
        <taxon>eudicotyledons</taxon>
        <taxon>Gunneridae</taxon>
        <taxon>Pentapetalae</taxon>
        <taxon>rosids</taxon>
        <taxon>fabids</taxon>
        <taxon>Cucurbitales</taxon>
        <taxon>Cucurbitaceae</taxon>
        <taxon>Momordiceae</taxon>
        <taxon>Momordica</taxon>
    </lineage>
</organism>
<dbReference type="RefSeq" id="XP_022158364.1">
    <property type="nucleotide sequence ID" value="XM_022302672.1"/>
</dbReference>
<dbReference type="OrthoDB" id="1936865at2759"/>
<evidence type="ECO:0000256" key="3">
    <source>
        <dbReference type="ARBA" id="ARBA00023239"/>
    </source>
</evidence>
<gene>
    <name evidence="6" type="primary">LOC111024869</name>
</gene>
<dbReference type="GO" id="GO:0010333">
    <property type="term" value="F:terpene synthase activity"/>
    <property type="evidence" value="ECO:0007669"/>
    <property type="project" value="InterPro"/>
</dbReference>
<evidence type="ECO:0000256" key="2">
    <source>
        <dbReference type="ARBA" id="ARBA00022842"/>
    </source>
</evidence>
<dbReference type="Pfam" id="PF03936">
    <property type="entry name" value="Terpene_synth_C"/>
    <property type="match status" value="1"/>
</dbReference>
<dbReference type="Proteomes" id="UP000504603">
    <property type="component" value="Unplaced"/>
</dbReference>
<dbReference type="PANTHER" id="PTHR31225:SF9">
    <property type="entry name" value="TERPENE SYNTHASE 10"/>
    <property type="match status" value="1"/>
</dbReference>
<dbReference type="AlphaFoldDB" id="A0A6J1DZ69"/>
<dbReference type="KEGG" id="mcha:111024869"/>
<accession>A0A6J1DZ69</accession>
<dbReference type="PANTHER" id="PTHR31225">
    <property type="entry name" value="OS04G0344100 PROTEIN-RELATED"/>
    <property type="match status" value="1"/>
</dbReference>
<keyword evidence="2" id="KW-0460">Magnesium</keyword>